<proteinExistence type="predicted"/>
<dbReference type="EMBL" id="MN740437">
    <property type="protein sequence ID" value="QHU26219.1"/>
    <property type="molecule type" value="Genomic_DNA"/>
</dbReference>
<organism evidence="1">
    <name type="scientific">viral metagenome</name>
    <dbReference type="NCBI Taxonomy" id="1070528"/>
    <lineage>
        <taxon>unclassified sequences</taxon>
        <taxon>metagenomes</taxon>
        <taxon>organismal metagenomes</taxon>
    </lineage>
</organism>
<accession>A0A6C0L5J0</accession>
<name>A0A6C0L5J0_9ZZZZ</name>
<protein>
    <submittedName>
        <fullName evidence="1">Uncharacterized protein</fullName>
    </submittedName>
</protein>
<sequence>MDSSSIDAANDKRITDGKQFAEFLWWTLAKRIVGIAGELYKWDESQWEVIKEKFLRNNDYAVVAKY</sequence>
<dbReference type="AlphaFoldDB" id="A0A6C0L5J0"/>
<evidence type="ECO:0000313" key="1">
    <source>
        <dbReference type="EMBL" id="QHU26219.1"/>
    </source>
</evidence>
<reference evidence="1" key="1">
    <citation type="journal article" date="2020" name="Nature">
        <title>Giant virus diversity and host interactions through global metagenomics.</title>
        <authorList>
            <person name="Schulz F."/>
            <person name="Roux S."/>
            <person name="Paez-Espino D."/>
            <person name="Jungbluth S."/>
            <person name="Walsh D.A."/>
            <person name="Denef V.J."/>
            <person name="McMahon K.D."/>
            <person name="Konstantinidis K.T."/>
            <person name="Eloe-Fadrosh E.A."/>
            <person name="Kyrpides N.C."/>
            <person name="Woyke T."/>
        </authorList>
    </citation>
    <scope>NUCLEOTIDE SEQUENCE</scope>
    <source>
        <strain evidence="1">GVMAG-M-3300027759-16</strain>
    </source>
</reference>